<reference evidence="1 2" key="1">
    <citation type="submission" date="2019-10" db="EMBL/GenBank/DDBJ databases">
        <title>Draft Genome Sequence of Cytophagaceae sp. SJW1-29.</title>
        <authorList>
            <person name="Choi A."/>
        </authorList>
    </citation>
    <scope>NUCLEOTIDE SEQUENCE [LARGE SCALE GENOMIC DNA]</scope>
    <source>
        <strain evidence="1 2">SJW1-29</strain>
    </source>
</reference>
<accession>A0A7C9BDL6</accession>
<protein>
    <submittedName>
        <fullName evidence="1">T9SS type B sorting domain-containing protein</fullName>
    </submittedName>
</protein>
<dbReference type="Gene3D" id="2.60.40.10">
    <property type="entry name" value="Immunoglobulins"/>
    <property type="match status" value="1"/>
</dbReference>
<dbReference type="InterPro" id="IPR026341">
    <property type="entry name" value="T9SS_type_B"/>
</dbReference>
<dbReference type="InterPro" id="IPR013783">
    <property type="entry name" value="Ig-like_fold"/>
</dbReference>
<dbReference type="Proteomes" id="UP000479293">
    <property type="component" value="Unassembled WGS sequence"/>
</dbReference>
<gene>
    <name evidence="1" type="ORF">GBK04_24325</name>
</gene>
<evidence type="ECO:0000313" key="1">
    <source>
        <dbReference type="EMBL" id="MPR36382.1"/>
    </source>
</evidence>
<keyword evidence="2" id="KW-1185">Reference proteome</keyword>
<comment type="caution">
    <text evidence="1">The sequence shown here is derived from an EMBL/GenBank/DDBJ whole genome shotgun (WGS) entry which is preliminary data.</text>
</comment>
<name>A0A7C9BDL6_9BACT</name>
<dbReference type="NCBIfam" id="TIGR04131">
    <property type="entry name" value="Bac_Flav_CTERM"/>
    <property type="match status" value="1"/>
</dbReference>
<proteinExistence type="predicted"/>
<dbReference type="EMBL" id="WHLY01000002">
    <property type="protein sequence ID" value="MPR36382.1"/>
    <property type="molecule type" value="Genomic_DNA"/>
</dbReference>
<dbReference type="AlphaFoldDB" id="A0A7C9BDL6"/>
<organism evidence="1 2">
    <name type="scientific">Salmonirosea aquatica</name>
    <dbReference type="NCBI Taxonomy" id="2654236"/>
    <lineage>
        <taxon>Bacteria</taxon>
        <taxon>Pseudomonadati</taxon>
        <taxon>Bacteroidota</taxon>
        <taxon>Cytophagia</taxon>
        <taxon>Cytophagales</taxon>
        <taxon>Spirosomataceae</taxon>
        <taxon>Salmonirosea</taxon>
    </lineage>
</organism>
<dbReference type="Pfam" id="PF13585">
    <property type="entry name" value="CHU_C"/>
    <property type="match status" value="1"/>
</dbReference>
<sequence length="260" mass="28997">MQQRYFFTSGKSVTRYPPPATITQLKDIICENEKLNLVGPTLASGYSFEWRKSEMDQIVGSEPVLTVTEQGTYELLVRDEKNGCTASDSAVVSVERISVNLPPRLSLQKGNSIVINSEVESTAFPVTYQWSPPEGLSSDTDSLPSASPQNSMTYVLQVTSPIGCLASDSVQLEVFDRLYIPDAFSPNGDGVNDVLDIYNGSNQIQDIRIINRWGEVVFQSPNYDNPWDGTYKQTKVPQGTYIYLIVTPFYNYKGTILILY</sequence>
<evidence type="ECO:0000313" key="2">
    <source>
        <dbReference type="Proteomes" id="UP000479293"/>
    </source>
</evidence>